<feature type="region of interest" description="Disordered" evidence="1">
    <location>
        <begin position="36"/>
        <end position="55"/>
    </location>
</feature>
<comment type="caution">
    <text evidence="2">The sequence shown here is derived from an EMBL/GenBank/DDBJ whole genome shotgun (WGS) entry which is preliminary data.</text>
</comment>
<feature type="compositionally biased region" description="Polar residues" evidence="1">
    <location>
        <begin position="391"/>
        <end position="409"/>
    </location>
</feature>
<dbReference type="Proteomes" id="UP000822369">
    <property type="component" value="Chromosome 7"/>
</dbReference>
<sequence>MPLLADVHYNGQRATRLGETGGRDRTGKWTWEVMEGEGREEAERNQQQQRNRLNPRPDEHKLTFWDLRTSRPWSSLASVGVLWFLFQLEVLRHPSLPLEDLFCRLILLCVLWLLLGACFHGLRFYLRTGPTQVEPPQMSMLPWILQTRSPDAPLTIALTHCLLLCVLQEPLQDPSVSHIKALLSKLEAVAHMLQSVGPEVDQASAFIGSLKLLCSYLQQRTASLRALVQVQEDLEVSVKDLLQGFGGLWTQLEELHTGVTLGKQEGQGHRDPSSVQTDSETLVAELGRYKNKLQMCEVLLKDSTQLLQELTWSHSHVSAKVNSSSESVWPEILLQSNIEQFDKVQESFTSLDQQTATFQTHLEGLGKGTHNGSAGPLIHVDEARLTSVAPQTSQHVSGVSLTNPASAKTQPPPSLRGRSAVRISNMLRCFHKPRKKM</sequence>
<evidence type="ECO:0000313" key="2">
    <source>
        <dbReference type="EMBL" id="KAF7219545.1"/>
    </source>
</evidence>
<dbReference type="AlphaFoldDB" id="A0A9D2YFA5"/>
<proteinExistence type="predicted"/>
<evidence type="ECO:0000256" key="1">
    <source>
        <dbReference type="SAM" id="MobiDB-lite"/>
    </source>
</evidence>
<reference evidence="2" key="1">
    <citation type="submission" date="2020-03" db="EMBL/GenBank/DDBJ databases">
        <title>Intra-Species Differences in Population Size shape Life History and Genome Evolution.</title>
        <authorList>
            <person name="Willemsen D."/>
            <person name="Cui R."/>
            <person name="Valenzano D.R."/>
        </authorList>
    </citation>
    <scope>NUCLEOTIDE SEQUENCE</scope>
    <source>
        <strain evidence="2">GRZ</strain>
        <tissue evidence="2">Whole</tissue>
    </source>
</reference>
<dbReference type="EMBL" id="JAAVVJ010000007">
    <property type="protein sequence ID" value="KAF7219545.1"/>
    <property type="molecule type" value="Genomic_DNA"/>
</dbReference>
<organism evidence="2 3">
    <name type="scientific">Nothobranchius furzeri</name>
    <name type="common">Turquoise killifish</name>
    <dbReference type="NCBI Taxonomy" id="105023"/>
    <lineage>
        <taxon>Eukaryota</taxon>
        <taxon>Metazoa</taxon>
        <taxon>Chordata</taxon>
        <taxon>Craniata</taxon>
        <taxon>Vertebrata</taxon>
        <taxon>Euteleostomi</taxon>
        <taxon>Actinopterygii</taxon>
        <taxon>Neopterygii</taxon>
        <taxon>Teleostei</taxon>
        <taxon>Neoteleostei</taxon>
        <taxon>Acanthomorphata</taxon>
        <taxon>Ovalentaria</taxon>
        <taxon>Atherinomorphae</taxon>
        <taxon>Cyprinodontiformes</taxon>
        <taxon>Nothobranchiidae</taxon>
        <taxon>Nothobranchius</taxon>
    </lineage>
</organism>
<accession>A0A9D2YFA5</accession>
<protein>
    <submittedName>
        <fullName evidence="2">Transcript variant X1</fullName>
    </submittedName>
</protein>
<evidence type="ECO:0000313" key="3">
    <source>
        <dbReference type="Proteomes" id="UP000822369"/>
    </source>
</evidence>
<feature type="region of interest" description="Disordered" evidence="1">
    <location>
        <begin position="391"/>
        <end position="418"/>
    </location>
</feature>
<gene>
    <name evidence="2" type="ORF">G4P62_019663</name>
</gene>
<dbReference type="OrthoDB" id="8954444at2759"/>
<name>A0A9D2YFA5_NOTFU</name>
<dbReference type="KEGG" id="nfu:107373567"/>